<dbReference type="Gene3D" id="1.20.1260.10">
    <property type="match status" value="1"/>
</dbReference>
<dbReference type="PANTHER" id="PTHR36933:SF1">
    <property type="entry name" value="SLL0788 PROTEIN"/>
    <property type="match status" value="1"/>
</dbReference>
<comment type="caution">
    <text evidence="2">The sequence shown here is derived from an EMBL/GenBank/DDBJ whole genome shotgun (WGS) entry which is preliminary data.</text>
</comment>
<accession>A0ABW7C5W3</accession>
<dbReference type="EMBL" id="JAZAQF010000016">
    <property type="protein sequence ID" value="MFG3816598.1"/>
    <property type="molecule type" value="Genomic_DNA"/>
</dbReference>
<dbReference type="Pfam" id="PF03713">
    <property type="entry name" value="DUF305"/>
    <property type="match status" value="1"/>
</dbReference>
<reference evidence="3" key="1">
    <citation type="journal article" date="2024" name="Algal Res.">
        <title>Biochemical, toxicological and genomic investigation of a high-biomass producing Limnothrix strain isolated from Italian shallow drinking water reservoir.</title>
        <authorList>
            <person name="Simonazzi M."/>
            <person name="Shishido T.K."/>
            <person name="Delbaje E."/>
            <person name="Wahlsten M."/>
            <person name="Fewer D.P."/>
            <person name="Sivonen K."/>
            <person name="Pezzolesi L."/>
            <person name="Pistocchi R."/>
        </authorList>
    </citation>
    <scope>NUCLEOTIDE SEQUENCE [LARGE SCALE GENOMIC DNA]</scope>
    <source>
        <strain evidence="3">LRLZ20PSL1</strain>
    </source>
</reference>
<dbReference type="RefSeq" id="WP_393010614.1">
    <property type="nucleotide sequence ID" value="NZ_JAZAQF010000016.1"/>
</dbReference>
<dbReference type="InterPro" id="IPR012347">
    <property type="entry name" value="Ferritin-like"/>
</dbReference>
<feature type="domain" description="DUF305" evidence="1">
    <location>
        <begin position="78"/>
        <end position="212"/>
    </location>
</feature>
<keyword evidence="3" id="KW-1185">Reference proteome</keyword>
<protein>
    <submittedName>
        <fullName evidence="2">DUF305 domain-containing protein</fullName>
    </submittedName>
</protein>
<name>A0ABW7C5W3_9CYAN</name>
<sequence>MKWTGKQGPWLAGLSLAIASTAAIGSWGFSQWRAQQPAATAPGSTTTAQASPALCPPGGDAAGGMAHHMHSMQVSSEFEFISHMIPHHQEAIDTAKLVRDRTQRPEMRQFTQAIIDAQSREVSQMKTWLQTWYPNQTSTQTYQPMMRPLEPLQGDALDQQFLQDMVMHHQGAVMMAQSLIQGQLVKHPPVQSMAQDVIRTQSQEIGQMQTWLGAWFPNGGQCGRSTATDSTGNGLMNHGNMNHGNMNHGNMNHGNMNHGNMNHGMNHGKQL</sequence>
<dbReference type="Proteomes" id="UP001604335">
    <property type="component" value="Unassembled WGS sequence"/>
</dbReference>
<proteinExistence type="predicted"/>
<evidence type="ECO:0000313" key="3">
    <source>
        <dbReference type="Proteomes" id="UP001604335"/>
    </source>
</evidence>
<evidence type="ECO:0000259" key="1">
    <source>
        <dbReference type="Pfam" id="PF03713"/>
    </source>
</evidence>
<evidence type="ECO:0000313" key="2">
    <source>
        <dbReference type="EMBL" id="MFG3816598.1"/>
    </source>
</evidence>
<dbReference type="PANTHER" id="PTHR36933">
    <property type="entry name" value="SLL0788 PROTEIN"/>
    <property type="match status" value="1"/>
</dbReference>
<gene>
    <name evidence="2" type="ORF">VPK24_03030</name>
</gene>
<dbReference type="InterPro" id="IPR005183">
    <property type="entry name" value="DUF305_CopM-like"/>
</dbReference>
<organism evidence="2 3">
    <name type="scientific">Limnothrix redekei LRLZ20PSL1</name>
    <dbReference type="NCBI Taxonomy" id="3112953"/>
    <lineage>
        <taxon>Bacteria</taxon>
        <taxon>Bacillati</taxon>
        <taxon>Cyanobacteriota</taxon>
        <taxon>Cyanophyceae</taxon>
        <taxon>Pseudanabaenales</taxon>
        <taxon>Pseudanabaenaceae</taxon>
        <taxon>Limnothrix</taxon>
    </lineage>
</organism>